<reference evidence="2" key="1">
    <citation type="submission" date="2020-05" db="UniProtKB">
        <authorList>
            <consortium name="EnsemblMetazoa"/>
        </authorList>
    </citation>
    <scope>IDENTIFICATION</scope>
    <source>
        <strain evidence="2">Aabys</strain>
    </source>
</reference>
<feature type="chain" id="PRO_5044561855" evidence="1">
    <location>
        <begin position="21"/>
        <end position="150"/>
    </location>
</feature>
<dbReference type="EnsemblMetazoa" id="MDOA016774-RA">
    <property type="protein sequence ID" value="MDOA016774-PA"/>
    <property type="gene ID" value="MDOA016774"/>
</dbReference>
<evidence type="ECO:0000313" key="2">
    <source>
        <dbReference type="EnsemblMetazoa" id="MDOA016774-PA"/>
    </source>
</evidence>
<accession>A0A1I8NKT9</accession>
<dbReference type="GeneID" id="105262286"/>
<organism evidence="2">
    <name type="scientific">Musca domestica</name>
    <name type="common">House fly</name>
    <dbReference type="NCBI Taxonomy" id="7370"/>
    <lineage>
        <taxon>Eukaryota</taxon>
        <taxon>Metazoa</taxon>
        <taxon>Ecdysozoa</taxon>
        <taxon>Arthropoda</taxon>
        <taxon>Hexapoda</taxon>
        <taxon>Insecta</taxon>
        <taxon>Pterygota</taxon>
        <taxon>Neoptera</taxon>
        <taxon>Endopterygota</taxon>
        <taxon>Diptera</taxon>
        <taxon>Brachycera</taxon>
        <taxon>Muscomorpha</taxon>
        <taxon>Muscoidea</taxon>
        <taxon>Muscidae</taxon>
        <taxon>Musca</taxon>
    </lineage>
</organism>
<protein>
    <submittedName>
        <fullName evidence="4">Uncharacterized protein LOC105262286</fullName>
    </submittedName>
</protein>
<dbReference type="VEuPathDB" id="VectorBase:MDOMA2_012361"/>
<dbReference type="AlphaFoldDB" id="A0A1I8NKT9"/>
<keyword evidence="1" id="KW-0732">Signal</keyword>
<evidence type="ECO:0000313" key="3">
    <source>
        <dbReference type="Proteomes" id="UP001652621"/>
    </source>
</evidence>
<dbReference type="KEGG" id="mde:105262286"/>
<dbReference type="RefSeq" id="XP_011295210.1">
    <property type="nucleotide sequence ID" value="XM_011296908.2"/>
</dbReference>
<feature type="signal peptide" evidence="1">
    <location>
        <begin position="1"/>
        <end position="20"/>
    </location>
</feature>
<evidence type="ECO:0000256" key="1">
    <source>
        <dbReference type="SAM" id="SignalP"/>
    </source>
</evidence>
<gene>
    <name evidence="2" type="primary">105262286</name>
    <name evidence="4" type="synonym">LOC105262286</name>
</gene>
<reference evidence="4" key="2">
    <citation type="submission" date="2025-04" db="UniProtKB">
        <authorList>
            <consortium name="RefSeq"/>
        </authorList>
    </citation>
    <scope>IDENTIFICATION</scope>
    <source>
        <strain evidence="4">Aabys</strain>
    </source>
</reference>
<evidence type="ECO:0000313" key="4">
    <source>
        <dbReference type="RefSeq" id="XP_011295210.1"/>
    </source>
</evidence>
<keyword evidence="3" id="KW-1185">Reference proteome</keyword>
<dbReference type="VEuPathDB" id="VectorBase:MDOA016774"/>
<dbReference type="Proteomes" id="UP001652621">
    <property type="component" value="Unplaced"/>
</dbReference>
<name>A0A1I8NKT9_MUSDO</name>
<sequence length="150" mass="16755">MKLLLLAVIGVLVLVQNSLGIPAVHFTVAKRSVADGKDNFKAMMADVKSRVQANVKAIPDTEDFAKYKNEFSEILKEFDEPNGKVVCSAKMVAILDKLYEAINKVKADDTENAKKILEIARANKDENFGTNFKAGLEYARHPELFEEEYC</sequence>
<proteinExistence type="predicted"/>